<protein>
    <submittedName>
        <fullName evidence="1">Uncharacterized protein</fullName>
    </submittedName>
</protein>
<evidence type="ECO:0000313" key="1">
    <source>
        <dbReference type="EMBL" id="GAL82331.1"/>
    </source>
</evidence>
<evidence type="ECO:0000313" key="4">
    <source>
        <dbReference type="Proteomes" id="UP000294824"/>
    </source>
</evidence>
<evidence type="ECO:0000313" key="2">
    <source>
        <dbReference type="EMBL" id="TDY64524.1"/>
    </source>
</evidence>
<name>A0A090WZD4_9FLAO</name>
<dbReference type="Proteomes" id="UP000294824">
    <property type="component" value="Unassembled WGS sequence"/>
</dbReference>
<gene>
    <name evidence="2" type="ORF">DFQ06_1435</name>
    <name evidence="1" type="ORF">JCM19274_2108</name>
</gene>
<sequence length="63" mass="7611">MKIIQIKRKTSYEKIHSVKMGELTSKVTHIRKYLFGLPIKTLHKYRETYYGEVKDYKDCILFV</sequence>
<organism evidence="1 3">
    <name type="scientific">Algibacter lectus</name>
    <dbReference type="NCBI Taxonomy" id="221126"/>
    <lineage>
        <taxon>Bacteria</taxon>
        <taxon>Pseudomonadati</taxon>
        <taxon>Bacteroidota</taxon>
        <taxon>Flavobacteriia</taxon>
        <taxon>Flavobacteriales</taxon>
        <taxon>Flavobacteriaceae</taxon>
        <taxon>Algibacter</taxon>
    </lineage>
</organism>
<dbReference type="Proteomes" id="UP000029643">
    <property type="component" value="Unassembled WGS sequence"/>
</dbReference>
<keyword evidence="4" id="KW-1185">Reference proteome</keyword>
<reference evidence="2 4" key="2">
    <citation type="submission" date="2019-03" db="EMBL/GenBank/DDBJ databases">
        <title>Genomic Encyclopedia of Type Strains, Phase III (KMG-III): the genomes of soil and plant-associated and newly described type strains.</title>
        <authorList>
            <person name="Whitman W."/>
        </authorList>
    </citation>
    <scope>NUCLEOTIDE SEQUENCE [LARGE SCALE GENOMIC DNA]</scope>
    <source>
        <strain evidence="2 4">CECT 8301</strain>
    </source>
</reference>
<dbReference type="AlphaFoldDB" id="A0A090WZD4"/>
<dbReference type="RefSeq" id="WP_042501061.1">
    <property type="nucleotide sequence ID" value="NZ_BBNQ01000002.1"/>
</dbReference>
<reference evidence="1 3" key="1">
    <citation type="journal article" date="2014" name="Genome Announc.">
        <title>Draft Genome Sequences of Marine Flavobacterium Algibacter lectus Strains SS8 and NR4.</title>
        <authorList>
            <person name="Takatani N."/>
            <person name="Nakanishi M."/>
            <person name="Meirelles P."/>
            <person name="Mino S."/>
            <person name="Suda W."/>
            <person name="Oshima K."/>
            <person name="Hattori M."/>
            <person name="Ohkuma M."/>
            <person name="Hosokawa M."/>
            <person name="Miyashita K."/>
            <person name="Thompson F.L."/>
            <person name="Niwa A."/>
            <person name="Sawabe T."/>
            <person name="Sawabe T."/>
        </authorList>
    </citation>
    <scope>NUCLEOTIDE SEQUENCE [LARGE SCALE GENOMIC DNA]</scope>
    <source>
        <strain evidence="1">JCM 19274</strain>
        <strain evidence="3">JCM19274</strain>
    </source>
</reference>
<proteinExistence type="predicted"/>
<comment type="caution">
    <text evidence="1">The sequence shown here is derived from an EMBL/GenBank/DDBJ whole genome shotgun (WGS) entry which is preliminary data.</text>
</comment>
<dbReference type="OrthoDB" id="1467749at2"/>
<accession>A0A4R8MG96</accession>
<evidence type="ECO:0000313" key="3">
    <source>
        <dbReference type="Proteomes" id="UP000029643"/>
    </source>
</evidence>
<accession>A0A090WZD4</accession>
<dbReference type="EMBL" id="SORL01000007">
    <property type="protein sequence ID" value="TDY64524.1"/>
    <property type="molecule type" value="Genomic_DNA"/>
</dbReference>
<dbReference type="STRING" id="221126.SAMN04489722_11041"/>
<dbReference type="EMBL" id="BBNU01000025">
    <property type="protein sequence ID" value="GAL82331.1"/>
    <property type="molecule type" value="Genomic_DNA"/>
</dbReference>